<protein>
    <submittedName>
        <fullName evidence="2">Uncharacterized protein</fullName>
    </submittedName>
</protein>
<dbReference type="EMBL" id="AP003449">
    <property type="protein sequence ID" value="BAD87715.1"/>
    <property type="molecule type" value="Genomic_DNA"/>
</dbReference>
<evidence type="ECO:0000313" key="2">
    <source>
        <dbReference type="EMBL" id="BAD87681.1"/>
    </source>
</evidence>
<feature type="region of interest" description="Disordered" evidence="1">
    <location>
        <begin position="1"/>
        <end position="24"/>
    </location>
</feature>
<reference evidence="4" key="2">
    <citation type="journal article" date="2005" name="Nature">
        <title>The map-based sequence of the rice genome.</title>
        <authorList>
            <consortium name="International rice genome sequencing project (IRGSP)"/>
            <person name="Matsumoto T."/>
            <person name="Wu J."/>
            <person name="Kanamori H."/>
            <person name="Katayose Y."/>
            <person name="Fujisawa M."/>
            <person name="Namiki N."/>
            <person name="Mizuno H."/>
            <person name="Yamamoto K."/>
            <person name="Antonio B.A."/>
            <person name="Baba T."/>
            <person name="Sakata K."/>
            <person name="Nagamura Y."/>
            <person name="Aoki H."/>
            <person name="Arikawa K."/>
            <person name="Arita K."/>
            <person name="Bito T."/>
            <person name="Chiden Y."/>
            <person name="Fujitsuka N."/>
            <person name="Fukunaka R."/>
            <person name="Hamada M."/>
            <person name="Harada C."/>
            <person name="Hayashi A."/>
            <person name="Hijishita S."/>
            <person name="Honda M."/>
            <person name="Hosokawa S."/>
            <person name="Ichikawa Y."/>
            <person name="Idonuma A."/>
            <person name="Iijima M."/>
            <person name="Ikeda M."/>
            <person name="Ikeno M."/>
            <person name="Ito K."/>
            <person name="Ito S."/>
            <person name="Ito T."/>
            <person name="Ito Y."/>
            <person name="Ito Y."/>
            <person name="Iwabuchi A."/>
            <person name="Kamiya K."/>
            <person name="Karasawa W."/>
            <person name="Kurita K."/>
            <person name="Katagiri S."/>
            <person name="Kikuta A."/>
            <person name="Kobayashi H."/>
            <person name="Kobayashi N."/>
            <person name="Machita K."/>
            <person name="Maehara T."/>
            <person name="Masukawa M."/>
            <person name="Mizubayashi T."/>
            <person name="Mukai Y."/>
            <person name="Nagasaki H."/>
            <person name="Nagata Y."/>
            <person name="Naito S."/>
            <person name="Nakashima M."/>
            <person name="Nakama Y."/>
            <person name="Nakamichi Y."/>
            <person name="Nakamura M."/>
            <person name="Meguro A."/>
            <person name="Negishi M."/>
            <person name="Ohta I."/>
            <person name="Ohta T."/>
            <person name="Okamoto M."/>
            <person name="Ono N."/>
            <person name="Saji S."/>
            <person name="Sakaguchi M."/>
            <person name="Sakai K."/>
            <person name="Shibata M."/>
            <person name="Shimokawa T."/>
            <person name="Song J."/>
            <person name="Takazaki Y."/>
            <person name="Terasawa K."/>
            <person name="Tsugane M."/>
            <person name="Tsuji K."/>
            <person name="Ueda S."/>
            <person name="Waki K."/>
            <person name="Yamagata H."/>
            <person name="Yamamoto M."/>
            <person name="Yamamoto S."/>
            <person name="Yamane H."/>
            <person name="Yoshiki S."/>
            <person name="Yoshihara R."/>
            <person name="Yukawa K."/>
            <person name="Zhong H."/>
            <person name="Yano M."/>
            <person name="Yuan Q."/>
            <person name="Ouyang S."/>
            <person name="Liu J."/>
            <person name="Jones K.M."/>
            <person name="Gansberger K."/>
            <person name="Moffat K."/>
            <person name="Hill J."/>
            <person name="Bera J."/>
            <person name="Fadrosh D."/>
            <person name="Jin S."/>
            <person name="Johri S."/>
            <person name="Kim M."/>
            <person name="Overton L."/>
            <person name="Reardon M."/>
            <person name="Tsitrin T."/>
            <person name="Vuong H."/>
            <person name="Weaver B."/>
            <person name="Ciecko A."/>
            <person name="Tallon L."/>
            <person name="Jackson J."/>
            <person name="Pai G."/>
            <person name="Aken S.V."/>
            <person name="Utterback T."/>
            <person name="Reidmuller S."/>
            <person name="Feldblyum T."/>
            <person name="Hsiao J."/>
            <person name="Zismann V."/>
            <person name="Iobst S."/>
            <person name="de Vazeille A.R."/>
            <person name="Buell C.R."/>
            <person name="Ying K."/>
            <person name="Li Y."/>
            <person name="Lu T."/>
            <person name="Huang Y."/>
            <person name="Zhao Q."/>
            <person name="Feng Q."/>
            <person name="Zhang L."/>
            <person name="Zhu J."/>
            <person name="Weng Q."/>
            <person name="Mu J."/>
            <person name="Lu Y."/>
            <person name="Fan D."/>
            <person name="Liu Y."/>
            <person name="Guan J."/>
            <person name="Zhang Y."/>
            <person name="Yu S."/>
            <person name="Liu X."/>
            <person name="Zhang Y."/>
            <person name="Hong G."/>
            <person name="Han B."/>
            <person name="Choisne N."/>
            <person name="Demange N."/>
            <person name="Orjeda G."/>
            <person name="Samain S."/>
            <person name="Cattolico L."/>
            <person name="Pelletier E."/>
            <person name="Couloux A."/>
            <person name="Segurens B."/>
            <person name="Wincker P."/>
            <person name="D'Hont A."/>
            <person name="Scarpelli C."/>
            <person name="Weissenbach J."/>
            <person name="Salanoubat M."/>
            <person name="Quetier F."/>
            <person name="Yu Y."/>
            <person name="Kim H.R."/>
            <person name="Rambo T."/>
            <person name="Currie J."/>
            <person name="Collura K."/>
            <person name="Luo M."/>
            <person name="Yang T."/>
            <person name="Ammiraju J.S.S."/>
            <person name="Engler F."/>
            <person name="Soderlund C."/>
            <person name="Wing R.A."/>
            <person name="Palmer L.E."/>
            <person name="de la Bastide M."/>
            <person name="Spiegel L."/>
            <person name="Nascimento L."/>
            <person name="Zutavern T."/>
            <person name="O'Shaughnessy A."/>
            <person name="Dike S."/>
            <person name="Dedhia N."/>
            <person name="Preston R."/>
            <person name="Balija V."/>
            <person name="McCombie W.R."/>
            <person name="Chow T."/>
            <person name="Chen H."/>
            <person name="Chung M."/>
            <person name="Chen C."/>
            <person name="Shaw J."/>
            <person name="Wu H."/>
            <person name="Hsiao K."/>
            <person name="Chao Y."/>
            <person name="Chu M."/>
            <person name="Cheng C."/>
            <person name="Hour A."/>
            <person name="Lee P."/>
            <person name="Lin S."/>
            <person name="Lin Y."/>
            <person name="Liou J."/>
            <person name="Liu S."/>
            <person name="Hsing Y."/>
            <person name="Raghuvanshi S."/>
            <person name="Mohanty A."/>
            <person name="Bharti A.K."/>
            <person name="Gaur A."/>
            <person name="Gupta V."/>
            <person name="Kumar D."/>
            <person name="Ravi V."/>
            <person name="Vij S."/>
            <person name="Kapur A."/>
            <person name="Khurana P."/>
            <person name="Khurana P."/>
            <person name="Khurana J.P."/>
            <person name="Tyagi A.K."/>
            <person name="Gaikwad K."/>
            <person name="Singh A."/>
            <person name="Dalal V."/>
            <person name="Srivastava S."/>
            <person name="Dixit A."/>
            <person name="Pal A.K."/>
            <person name="Ghazi I.A."/>
            <person name="Yadav M."/>
            <person name="Pandit A."/>
            <person name="Bhargava A."/>
            <person name="Sureshbabu K."/>
            <person name="Batra K."/>
            <person name="Sharma T.R."/>
            <person name="Mohapatra T."/>
            <person name="Singh N.K."/>
            <person name="Messing J."/>
            <person name="Nelson A.B."/>
            <person name="Fuks G."/>
            <person name="Kavchok S."/>
            <person name="Keizer G."/>
            <person name="Linton E."/>
            <person name="Llaca V."/>
            <person name="Song R."/>
            <person name="Tanyolac B."/>
            <person name="Young S."/>
            <person name="Ho-Il K."/>
            <person name="Hahn J.H."/>
            <person name="Sangsakoo G."/>
            <person name="Vanavichit A."/>
            <person name="de Mattos Luiz.A.T."/>
            <person name="Zimmer P.D."/>
            <person name="Malone G."/>
            <person name="Dellagostin O."/>
            <person name="de Oliveira A.C."/>
            <person name="Bevan M."/>
            <person name="Bancroft I."/>
            <person name="Minx P."/>
            <person name="Cordum H."/>
            <person name="Wilson R."/>
            <person name="Cheng Z."/>
            <person name="Jin W."/>
            <person name="Jiang J."/>
            <person name="Leong S.A."/>
            <person name="Iwama H."/>
            <person name="Gojobori T."/>
            <person name="Itoh T."/>
            <person name="Niimura Y."/>
            <person name="Fujii Y."/>
            <person name="Habara T."/>
            <person name="Sakai H."/>
            <person name="Sato Y."/>
            <person name="Wilson G."/>
            <person name="Kumar K."/>
            <person name="McCouch S."/>
            <person name="Juretic N."/>
            <person name="Hoen D."/>
            <person name="Wright S."/>
            <person name="Bruskiewich R."/>
            <person name="Bureau T."/>
            <person name="Miyao A."/>
            <person name="Hirochika H."/>
            <person name="Nishikawa T."/>
            <person name="Kadowaki K."/>
            <person name="Sugiura M."/>
            <person name="Burr B."/>
            <person name="Sasaki T."/>
        </authorList>
    </citation>
    <scope>NUCLEOTIDE SEQUENCE [LARGE SCALE GENOMIC DNA]</scope>
    <source>
        <strain evidence="4">cv. Nipponbare</strain>
    </source>
</reference>
<accession>Q5JLE2</accession>
<dbReference type="EMBL" id="AP003445">
    <property type="protein sequence ID" value="BAD87681.1"/>
    <property type="molecule type" value="Genomic_DNA"/>
</dbReference>
<sequence>MQPLKAETEKSTEPPRSDVRTPQAAAGSKGFVVGLVGAALAQHLERAVLYPDGDATPVRIGF</sequence>
<evidence type="ECO:0000256" key="1">
    <source>
        <dbReference type="SAM" id="MobiDB-lite"/>
    </source>
</evidence>
<proteinExistence type="predicted"/>
<feature type="compositionally biased region" description="Basic and acidic residues" evidence="1">
    <location>
        <begin position="1"/>
        <end position="19"/>
    </location>
</feature>
<evidence type="ECO:0000313" key="4">
    <source>
        <dbReference type="Proteomes" id="UP000000763"/>
    </source>
</evidence>
<accession>Q5JLH6</accession>
<dbReference type="Proteomes" id="UP000817658">
    <property type="component" value="Chromosome 1"/>
</dbReference>
<dbReference type="Proteomes" id="UP000000763">
    <property type="component" value="Chromosome 1"/>
</dbReference>
<reference evidence="2" key="1">
    <citation type="journal article" date="2002" name="Nature">
        <title>The genome sequence and structure of rice chromosome 1.</title>
        <authorList>
            <person name="Sasaki T."/>
            <person name="Matsumoto T."/>
            <person name="Yamamoto K."/>
            <person name="Sakata K."/>
            <person name="Baba T."/>
            <person name="Katayose Y."/>
            <person name="Wu J."/>
            <person name="Niimura Y."/>
            <person name="Cheng Z."/>
            <person name="Nagamura Y."/>
            <person name="Antonio B.A."/>
            <person name="Kanamori H."/>
            <person name="Hosokawa S."/>
            <person name="Masukawa M."/>
            <person name="Arikawa K."/>
            <person name="Chiden Y."/>
            <person name="Hayashi M."/>
            <person name="Okamoto M."/>
            <person name="Ando T."/>
            <person name="Aoki H."/>
            <person name="Arita K."/>
            <person name="Hamada M."/>
            <person name="Harada C."/>
            <person name="Hijishita S."/>
            <person name="Honda M."/>
            <person name="Ichikawa Y."/>
            <person name="Idonuma A."/>
            <person name="Iijima M."/>
            <person name="Ikeda M."/>
            <person name="Ikeno M."/>
            <person name="Itoh S."/>
            <person name="Itoh T."/>
            <person name="Itoh Y."/>
            <person name="Itoh Y."/>
            <person name="Iwabuchi A."/>
            <person name="Kamiya K."/>
            <person name="Karasawa W."/>
            <person name="Katagiri S."/>
            <person name="Kikuta A."/>
            <person name="Kobayashi N."/>
            <person name="Kono I."/>
            <person name="Machita K."/>
            <person name="Maehara T."/>
            <person name="Mizuno H."/>
            <person name="Mizubayashi T."/>
            <person name="Mukai Y."/>
            <person name="Nagasaki H."/>
            <person name="Nakashima M."/>
            <person name="Nakama Y."/>
            <person name="Nakamichi Y."/>
            <person name="Nakamura M."/>
            <person name="Namiki N."/>
            <person name="Negishi M."/>
            <person name="Ohta I."/>
            <person name="Ono N."/>
            <person name="Saji S."/>
            <person name="Sakai K."/>
            <person name="Shibata M."/>
            <person name="Shimokawa T."/>
            <person name="Shomura A."/>
            <person name="Song J."/>
            <person name="Takazaki Y."/>
            <person name="Terasawa K."/>
            <person name="Tsuji K."/>
            <person name="Waki K."/>
            <person name="Yamagata H."/>
            <person name="Yamane H."/>
            <person name="Yoshiki S."/>
            <person name="Yoshihara R."/>
            <person name="Yukawa K."/>
            <person name="Zhong H."/>
            <person name="Iwama H."/>
            <person name="Endo T."/>
            <person name="Ito H."/>
            <person name="Hahn J.H."/>
            <person name="Kim H.I."/>
            <person name="Eun M.Y."/>
            <person name="Yano M."/>
            <person name="Jiang J."/>
            <person name="Gojobori T."/>
        </authorList>
    </citation>
    <scope>NUCLEOTIDE SEQUENCE</scope>
</reference>
<organism evidence="2">
    <name type="scientific">Oryza sativa subsp. japonica</name>
    <name type="common">Rice</name>
    <dbReference type="NCBI Taxonomy" id="39947"/>
    <lineage>
        <taxon>Eukaryota</taxon>
        <taxon>Viridiplantae</taxon>
        <taxon>Streptophyta</taxon>
        <taxon>Embryophyta</taxon>
        <taxon>Tracheophyta</taxon>
        <taxon>Spermatophyta</taxon>
        <taxon>Magnoliopsida</taxon>
        <taxon>Liliopsida</taxon>
        <taxon>Poales</taxon>
        <taxon>Poaceae</taxon>
        <taxon>BOP clade</taxon>
        <taxon>Oryzoideae</taxon>
        <taxon>Oryzeae</taxon>
        <taxon>Oryzinae</taxon>
        <taxon>Oryza</taxon>
        <taxon>Oryza sativa</taxon>
    </lineage>
</organism>
<reference evidence="4" key="3">
    <citation type="journal article" date="2008" name="Nucleic Acids Res.">
        <title>The rice annotation project database (RAP-DB): 2008 update.</title>
        <authorList>
            <consortium name="The rice annotation project (RAP)"/>
        </authorList>
    </citation>
    <scope>GENOME REANNOTATION</scope>
    <source>
        <strain evidence="4">cv. Nipponbare</strain>
    </source>
</reference>
<dbReference type="AlphaFoldDB" id="Q5JLE2"/>
<gene>
    <name evidence="2" type="ORF">OJ1029_F04.31</name>
    <name evidence="3" type="ORF">OSJNBa0086A10.2</name>
</gene>
<evidence type="ECO:0000313" key="3">
    <source>
        <dbReference type="EMBL" id="BAD87715.1"/>
    </source>
</evidence>
<name>Q5JLE2_ORYSJ</name>